<comment type="caution">
    <text evidence="2">The sequence shown here is derived from an EMBL/GenBank/DDBJ whole genome shotgun (WGS) entry which is preliminary data.</text>
</comment>
<feature type="compositionally biased region" description="Basic and acidic residues" evidence="1">
    <location>
        <begin position="82"/>
        <end position="94"/>
    </location>
</feature>
<sequence length="164" mass="17764">MVSSKPIAYGQAALGWLSACFSSVSDVSKKSKVEMPLFYHDRGRQGRVRVCCKGSPNEPPAAATPVLKPKSQGLQGTPYNKTGRDLGPRTDHSTRPLSNSQYGVLVLLTAATLRFAVTPYTHELETTLTASAPKSQCSPLHRLNSKFQLLHFLISKSIFSSAST</sequence>
<dbReference type="Proteomes" id="UP001203852">
    <property type="component" value="Unassembled WGS sequence"/>
</dbReference>
<feature type="region of interest" description="Disordered" evidence="1">
    <location>
        <begin position="56"/>
        <end position="95"/>
    </location>
</feature>
<dbReference type="EMBL" id="MU404352">
    <property type="protein sequence ID" value="KAI1615634.1"/>
    <property type="molecule type" value="Genomic_DNA"/>
</dbReference>
<dbReference type="AlphaFoldDB" id="A0AAN6E247"/>
<evidence type="ECO:0000256" key="1">
    <source>
        <dbReference type="SAM" id="MobiDB-lite"/>
    </source>
</evidence>
<dbReference type="PROSITE" id="PS51257">
    <property type="entry name" value="PROKAR_LIPOPROTEIN"/>
    <property type="match status" value="1"/>
</dbReference>
<evidence type="ECO:0000313" key="3">
    <source>
        <dbReference type="Proteomes" id="UP001203852"/>
    </source>
</evidence>
<proteinExistence type="predicted"/>
<gene>
    <name evidence="2" type="ORF">EDD36DRAFT_193205</name>
</gene>
<protein>
    <submittedName>
        <fullName evidence="2">Uncharacterized protein</fullName>
    </submittedName>
</protein>
<name>A0AAN6E247_9EURO</name>
<keyword evidence="3" id="KW-1185">Reference proteome</keyword>
<accession>A0AAN6E247</accession>
<organism evidence="2 3">
    <name type="scientific">Exophiala viscosa</name>
    <dbReference type="NCBI Taxonomy" id="2486360"/>
    <lineage>
        <taxon>Eukaryota</taxon>
        <taxon>Fungi</taxon>
        <taxon>Dikarya</taxon>
        <taxon>Ascomycota</taxon>
        <taxon>Pezizomycotina</taxon>
        <taxon>Eurotiomycetes</taxon>
        <taxon>Chaetothyriomycetidae</taxon>
        <taxon>Chaetothyriales</taxon>
        <taxon>Herpotrichiellaceae</taxon>
        <taxon>Exophiala</taxon>
    </lineage>
</organism>
<reference evidence="2" key="1">
    <citation type="journal article" date="2022" name="bioRxiv">
        <title>Deciphering the potential niche of two novel black yeast fungi from a biological soil crust based on their genomes, phenotypes, and melanin regulation.</title>
        <authorList>
            <consortium name="DOE Joint Genome Institute"/>
            <person name="Carr E.C."/>
            <person name="Barton Q."/>
            <person name="Grambo S."/>
            <person name="Sullivan M."/>
            <person name="Renfro C.M."/>
            <person name="Kuo A."/>
            <person name="Pangilinan J."/>
            <person name="Lipzen A."/>
            <person name="Keymanesh K."/>
            <person name="Savage E."/>
            <person name="Barry K."/>
            <person name="Grigoriev I.V."/>
            <person name="Riekhof W.R."/>
            <person name="Harris S.S."/>
        </authorList>
    </citation>
    <scope>NUCLEOTIDE SEQUENCE</scope>
    <source>
        <strain evidence="2">JF 03-4F</strain>
    </source>
</reference>
<evidence type="ECO:0000313" key="2">
    <source>
        <dbReference type="EMBL" id="KAI1615634.1"/>
    </source>
</evidence>